<gene>
    <name evidence="2" type="ORF">ACFFF6_09195</name>
</gene>
<dbReference type="RefSeq" id="WP_376980063.1">
    <property type="nucleotide sequence ID" value="NZ_JBHLSV010000009.1"/>
</dbReference>
<dbReference type="InterPro" id="IPR017926">
    <property type="entry name" value="GATASE"/>
</dbReference>
<dbReference type="Proteomes" id="UP001589793">
    <property type="component" value="Unassembled WGS sequence"/>
</dbReference>
<dbReference type="EMBL" id="JBHLSV010000009">
    <property type="protein sequence ID" value="MFC0674129.1"/>
    <property type="molecule type" value="Genomic_DNA"/>
</dbReference>
<name>A0ABV6RAW3_9MICO</name>
<proteinExistence type="predicted"/>
<evidence type="ECO:0000313" key="2">
    <source>
        <dbReference type="EMBL" id="MFC0674129.1"/>
    </source>
</evidence>
<sequence length="221" mass="22643">MNPHASDCLVIDLSPASGPGALAPVLSRAGLLVHLVQPARGDQIPSDLLRMEGLVVLGDAAAPRQEEHDAAMLEVRALLRRALSRHLPTLGIGLGAVLAAHALEGRVAGSAHPDAPARCEALLLTPSGRSDALLAALAPPDGDDVPVLRRPAGSSVIALPPGARTLAHDAQGGIAAFRVEESLWGLLFHPEADPGPLGADPRDGAAWTALLEAFALRALGD</sequence>
<feature type="domain" description="Glutamine amidotransferase" evidence="1">
    <location>
        <begin position="29"/>
        <end position="200"/>
    </location>
</feature>
<protein>
    <submittedName>
        <fullName evidence="2">Type 1 glutamine amidotransferase</fullName>
    </submittedName>
</protein>
<organism evidence="2 3">
    <name type="scientific">Brachybacterium hainanense</name>
    <dbReference type="NCBI Taxonomy" id="1541174"/>
    <lineage>
        <taxon>Bacteria</taxon>
        <taxon>Bacillati</taxon>
        <taxon>Actinomycetota</taxon>
        <taxon>Actinomycetes</taxon>
        <taxon>Micrococcales</taxon>
        <taxon>Dermabacteraceae</taxon>
        <taxon>Brachybacterium</taxon>
    </lineage>
</organism>
<dbReference type="PROSITE" id="PS51273">
    <property type="entry name" value="GATASE_TYPE_1"/>
    <property type="match status" value="1"/>
</dbReference>
<keyword evidence="2" id="KW-0315">Glutamine amidotransferase</keyword>
<reference evidence="2 3" key="1">
    <citation type="submission" date="2024-09" db="EMBL/GenBank/DDBJ databases">
        <authorList>
            <person name="Sun Q."/>
            <person name="Mori K."/>
        </authorList>
    </citation>
    <scope>NUCLEOTIDE SEQUENCE [LARGE SCALE GENOMIC DNA]</scope>
    <source>
        <strain evidence="2 3">CICC 10874</strain>
    </source>
</reference>
<comment type="caution">
    <text evidence="2">The sequence shown here is derived from an EMBL/GenBank/DDBJ whole genome shotgun (WGS) entry which is preliminary data.</text>
</comment>
<accession>A0ABV6RAW3</accession>
<dbReference type="InterPro" id="IPR029062">
    <property type="entry name" value="Class_I_gatase-like"/>
</dbReference>
<evidence type="ECO:0000313" key="3">
    <source>
        <dbReference type="Proteomes" id="UP001589793"/>
    </source>
</evidence>
<evidence type="ECO:0000259" key="1">
    <source>
        <dbReference type="Pfam" id="PF00117"/>
    </source>
</evidence>
<dbReference type="Gene3D" id="3.40.50.880">
    <property type="match status" value="1"/>
</dbReference>
<dbReference type="SUPFAM" id="SSF52317">
    <property type="entry name" value="Class I glutamine amidotransferase-like"/>
    <property type="match status" value="1"/>
</dbReference>
<keyword evidence="3" id="KW-1185">Reference proteome</keyword>
<dbReference type="Pfam" id="PF00117">
    <property type="entry name" value="GATase"/>
    <property type="match status" value="1"/>
</dbReference>